<name>A0A508Z7L2_LACRH</name>
<dbReference type="SUPFAM" id="SSF47413">
    <property type="entry name" value="lambda repressor-like DNA-binding domains"/>
    <property type="match status" value="1"/>
</dbReference>
<dbReference type="CDD" id="cd00093">
    <property type="entry name" value="HTH_XRE"/>
    <property type="match status" value="1"/>
</dbReference>
<dbReference type="EMBL" id="JACCKI010000001">
    <property type="protein sequence ID" value="NZA03701.1"/>
    <property type="molecule type" value="Genomic_DNA"/>
</dbReference>
<gene>
    <name evidence="3" type="ORF">E6L36_00510</name>
    <name evidence="2" type="ORF">H0N82_00870</name>
</gene>
<evidence type="ECO:0000313" key="5">
    <source>
        <dbReference type="Proteomes" id="UP000552935"/>
    </source>
</evidence>
<evidence type="ECO:0000313" key="3">
    <source>
        <dbReference type="EMBL" id="THC79028.1"/>
    </source>
</evidence>
<dbReference type="Pfam" id="PF21259">
    <property type="entry name" value="Rgg_C"/>
    <property type="match status" value="1"/>
</dbReference>
<evidence type="ECO:0000313" key="2">
    <source>
        <dbReference type="EMBL" id="NZA03701.1"/>
    </source>
</evidence>
<reference evidence="3 4" key="1">
    <citation type="submission" date="2019-04" db="EMBL/GenBank/DDBJ databases">
        <title>Genome Announcement to Ensure Probiotic Safety of Lactobacillus rhamnosus UBLR-58.</title>
        <authorList>
            <person name="Sulthana A."/>
            <person name="Lakshmi S.G."/>
            <person name="Madempudi R.S."/>
        </authorList>
    </citation>
    <scope>NUCLEOTIDE SEQUENCE [LARGE SCALE GENOMIC DNA]</scope>
    <source>
        <strain evidence="3 4">UBLR-58</strain>
    </source>
</reference>
<reference evidence="2 5" key="2">
    <citation type="submission" date="2020-07" db="EMBL/GenBank/DDBJ databases">
        <title>Organ Donor 1.</title>
        <authorList>
            <person name="Marsh A.J."/>
            <person name="Azcarate-Peril M.A."/>
        </authorList>
    </citation>
    <scope>NUCLEOTIDE SEQUENCE [LARGE SCALE GENOMIC DNA]</scope>
    <source>
        <strain evidence="2 5">AMC0712</strain>
    </source>
</reference>
<dbReference type="Proteomes" id="UP000307517">
    <property type="component" value="Unassembled WGS sequence"/>
</dbReference>
<evidence type="ECO:0000259" key="1">
    <source>
        <dbReference type="Pfam" id="PF21259"/>
    </source>
</evidence>
<protein>
    <submittedName>
        <fullName evidence="2">Rgg/GadR/MutR family transcriptional regulator</fullName>
    </submittedName>
</protein>
<accession>A0A508Z7L2</accession>
<dbReference type="RefSeq" id="WP_005690612.1">
    <property type="nucleotide sequence ID" value="NZ_CABFNI010000034.1"/>
</dbReference>
<dbReference type="Proteomes" id="UP000552935">
    <property type="component" value="Unassembled WGS sequence"/>
</dbReference>
<comment type="caution">
    <text evidence="2">The sequence shown here is derived from an EMBL/GenBank/DDBJ whole genome shotgun (WGS) entry which is preliminary data.</text>
</comment>
<dbReference type="PANTHER" id="PTHR37038">
    <property type="entry name" value="TRANSCRIPTIONAL REGULATOR-RELATED"/>
    <property type="match status" value="1"/>
</dbReference>
<dbReference type="GO" id="GO:0003677">
    <property type="term" value="F:DNA binding"/>
    <property type="evidence" value="ECO:0007669"/>
    <property type="project" value="InterPro"/>
</dbReference>
<dbReference type="InterPro" id="IPR010057">
    <property type="entry name" value="Transcription_activator_Rgg_C"/>
</dbReference>
<organism evidence="2 5">
    <name type="scientific">Lacticaseibacillus rhamnosus</name>
    <name type="common">Lactobacillus rhamnosus</name>
    <dbReference type="NCBI Taxonomy" id="47715"/>
    <lineage>
        <taxon>Bacteria</taxon>
        <taxon>Bacillati</taxon>
        <taxon>Bacillota</taxon>
        <taxon>Bacilli</taxon>
        <taxon>Lactobacillales</taxon>
        <taxon>Lactobacillaceae</taxon>
        <taxon>Lacticaseibacillus</taxon>
    </lineage>
</organism>
<dbReference type="AlphaFoldDB" id="A0A508Z7L2"/>
<dbReference type="EMBL" id="SSHM01000001">
    <property type="protein sequence ID" value="THC79028.1"/>
    <property type="molecule type" value="Genomic_DNA"/>
</dbReference>
<dbReference type="InterPro" id="IPR010982">
    <property type="entry name" value="Lambda_DNA-bd_dom_sf"/>
</dbReference>
<dbReference type="InterPro" id="IPR001387">
    <property type="entry name" value="Cro/C1-type_HTH"/>
</dbReference>
<feature type="domain" description="HTH-type transcriptional regulator Rgg C-terminal" evidence="1">
    <location>
        <begin position="155"/>
        <end position="314"/>
    </location>
</feature>
<dbReference type="InterPro" id="IPR053163">
    <property type="entry name" value="HTH-type_regulator_Rgg"/>
</dbReference>
<dbReference type="Gene3D" id="1.10.260.40">
    <property type="entry name" value="lambda repressor-like DNA-binding domains"/>
    <property type="match status" value="1"/>
</dbReference>
<proteinExistence type="predicted"/>
<dbReference type="NCBIfam" id="TIGR01716">
    <property type="entry name" value="RGG_Cterm"/>
    <property type="match status" value="1"/>
</dbReference>
<evidence type="ECO:0000313" key="4">
    <source>
        <dbReference type="Proteomes" id="UP000307517"/>
    </source>
</evidence>
<dbReference type="PANTHER" id="PTHR37038:SF12">
    <property type="entry name" value="TRANSCRIPTIONAL REGULATOR"/>
    <property type="match status" value="1"/>
</dbReference>
<sequence length="339" mass="39598">MVEKIDPTDGAVFRQLRLNHHQTLAQVADDQNSIAFISKFEQGKSNISFSRLSHLLFRINMSVEEFLFIRDLQAGIVPPLKDSEFTYNTLIHRDFEAVLAFQDRFSSEEPTLADYRYLLKQEKIWQQRYAQDHNRQTQFEFITIRIFRLTMIDRVKPPEQPSPFTNVEDAMAQLQALAKPVVSYLYTVEVWNYFELYWFRHLMVALPSKTIHNLLPLAIKRSEKYRAFNQIGTLRVKTLFSAFTVFINARQLPDAKKALTTAERLLYDANDLANSALLLFLRGWYQAVAGQTAAGFELCQQAISLEHILDQPRQERWLRYLLKFIHQNIADPESSALFL</sequence>